<dbReference type="InterPro" id="IPR044976">
    <property type="entry name" value="FIPS5/FIPS3-like"/>
</dbReference>
<evidence type="ECO:0000256" key="1">
    <source>
        <dbReference type="ARBA" id="ARBA00004123"/>
    </source>
</evidence>
<feature type="region of interest" description="Disordered" evidence="5">
    <location>
        <begin position="1222"/>
        <end position="1269"/>
    </location>
</feature>
<feature type="region of interest" description="Disordered" evidence="5">
    <location>
        <begin position="504"/>
        <end position="543"/>
    </location>
</feature>
<dbReference type="Pfam" id="PF05182">
    <property type="entry name" value="Fip1"/>
    <property type="match status" value="1"/>
</dbReference>
<proteinExistence type="inferred from homology"/>
<evidence type="ECO:0000259" key="6">
    <source>
        <dbReference type="Pfam" id="PF05182"/>
    </source>
</evidence>
<dbReference type="OrthoDB" id="1917198at2759"/>
<protein>
    <recommendedName>
        <fullName evidence="6">Pre-mRNA polyadenylation factor Fip1 domain-containing protein</fullName>
    </recommendedName>
</protein>
<comment type="similarity">
    <text evidence="2">Belongs to the FIP1 family.</text>
</comment>
<comment type="caution">
    <text evidence="7">The sequence shown here is derived from an EMBL/GenBank/DDBJ whole genome shotgun (WGS) entry which is preliminary data.</text>
</comment>
<sequence>MEEMEDDFGELYADVECQVSLAIENDNKEELNNKMEVDEEEVMVDCESGSEEESEDDIHIVLNEEDCKGKGKARCNEDEDDGLVVIGGETDEAQIVSGVEKVEKGNGVKGSYYSKYSQYKYIRPHGAAFSLKGNGNGSAVSALSSLTRCDSNANGCNQHLGSTSGTVSSSGSTGFLVSGQSGCDFSLPRHRTILDVNIDAFDQKPWKYPGVDATDFFNFGLDEESWKHYCNNLEQFRQQSNVLTMTNQVYGAGFWRQTLAPESLGESAQTGQEGEVSPVLNNVVGGERSLEIPIGRAIRVEDSIGERRPSMDIRRPRNQDTDVIPVQEDRECSFSSDSEELNSCNSKLNASGNGVSSMDFPQPAYSAESTDAGRSQSDADFVKDVGICSLSVRRCSQPRTGWNEVVTDPDGQGIEGNPNVNGCHLHKEREEIQKNPYKTDPYTLEAESPLVDRIQHASSLSYSDSYIRVSSIGTGVSKEKIHKHARKQSSNSISGLRAIVTSGWNHSKGSGHTDCRTEHGENIEDSGNRRRVRAEQESHSRVRRVAETTNHVDDDEPASRFNRKVTHDENRLVKGIHRRERRSENDYFDGDDSPLYREIEIPHGHHSERFVGRPIRDAYPEHYGGKGHTKVRNEMDVPLRRHSDEREYVLKKTSTFRDNEARNRDHLQERGNSDWGLNGVTVNDSSRLTPDRSFHINTERCHWRRKIVDEKCFRRGAEDTDFVLNRRYREEYIQENCLRPVSYHNREREYLSENYDKHVSYRIPDRRYRDGGRLCPDVLANLSRDVVHDDEYRIHPDDESISPPQRELYVTYERGWHDTASPRPAMYDSRRSDGGVDLWRRIQHVKHGNSGRFDHMFRDCDNTDRVIYPDDYFHNEGSRETCQFKALDWPEDRLSSKHRIQGRMYAEEASLSYERGSRKVVHIERYDLTHSELVFDENLLMKDKKSVRRGETRDSVDKSSIISRLDLVDKDKLAAPRHRKSIGTRFVGWEGKEDTNDFRKAAYADSANKASPKINNDAADGCSIRIEGSYCRNTRTHTQIVAWMFQTTCLKVKCLSPNIINSIPAINSAYDMGQDFRKSLPGSGRGSKAGIVRFNGRKAADGSIDKVHKPSEHPNKLCSGKFTPTHISQLKTKYCHSIVSKMDKLRQKCPFDKYPNTQLRETFSLDEGQQGGSHPGINRHSEKITQSCASSEKELPSRVAVSESKSVGEYDSRRILETLAKMKKRSERFKEPIALKEPDKNTKPRPDTEVKLTESELQRPTRKRRWVGS</sequence>
<accession>A0A835IKY2</accession>
<feature type="compositionally biased region" description="Basic and acidic residues" evidence="5">
    <location>
        <begin position="1101"/>
        <end position="1115"/>
    </location>
</feature>
<dbReference type="Proteomes" id="UP000631114">
    <property type="component" value="Unassembled WGS sequence"/>
</dbReference>
<gene>
    <name evidence="7" type="ORF">IFM89_009597</name>
</gene>
<evidence type="ECO:0000313" key="8">
    <source>
        <dbReference type="Proteomes" id="UP000631114"/>
    </source>
</evidence>
<evidence type="ECO:0000256" key="4">
    <source>
        <dbReference type="ARBA" id="ARBA00023242"/>
    </source>
</evidence>
<dbReference type="GO" id="GO:0006397">
    <property type="term" value="P:mRNA processing"/>
    <property type="evidence" value="ECO:0007669"/>
    <property type="project" value="UniProtKB-KW"/>
</dbReference>
<feature type="domain" description="Pre-mRNA polyadenylation factor Fip1" evidence="6">
    <location>
        <begin position="195"/>
        <end position="237"/>
    </location>
</feature>
<evidence type="ECO:0000313" key="7">
    <source>
        <dbReference type="EMBL" id="KAF9619846.1"/>
    </source>
</evidence>
<feature type="compositionally biased region" description="Basic and acidic residues" evidence="5">
    <location>
        <begin position="1228"/>
        <end position="1259"/>
    </location>
</feature>
<reference evidence="7 8" key="1">
    <citation type="submission" date="2020-10" db="EMBL/GenBank/DDBJ databases">
        <title>The Coptis chinensis genome and diversification of protoberbering-type alkaloids.</title>
        <authorList>
            <person name="Wang B."/>
            <person name="Shu S."/>
            <person name="Song C."/>
            <person name="Liu Y."/>
        </authorList>
    </citation>
    <scope>NUCLEOTIDE SEQUENCE [LARGE SCALE GENOMIC DNA]</scope>
    <source>
        <strain evidence="7">HL-2020</strain>
        <tissue evidence="7">Leaf</tissue>
    </source>
</reference>
<dbReference type="PANTHER" id="PTHR36884">
    <property type="entry name" value="FIP1[III]-LIKE PROTEIN"/>
    <property type="match status" value="1"/>
</dbReference>
<evidence type="ECO:0000256" key="5">
    <source>
        <dbReference type="SAM" id="MobiDB-lite"/>
    </source>
</evidence>
<dbReference type="AlphaFoldDB" id="A0A835IKY2"/>
<dbReference type="InterPro" id="IPR007854">
    <property type="entry name" value="Fip1_dom"/>
</dbReference>
<dbReference type="EMBL" id="JADFTS010000002">
    <property type="protein sequence ID" value="KAF9619846.1"/>
    <property type="molecule type" value="Genomic_DNA"/>
</dbReference>
<dbReference type="GO" id="GO:0005634">
    <property type="term" value="C:nucleus"/>
    <property type="evidence" value="ECO:0007669"/>
    <property type="project" value="UniProtKB-SubCell"/>
</dbReference>
<keyword evidence="8" id="KW-1185">Reference proteome</keyword>
<organism evidence="7 8">
    <name type="scientific">Coptis chinensis</name>
    <dbReference type="NCBI Taxonomy" id="261450"/>
    <lineage>
        <taxon>Eukaryota</taxon>
        <taxon>Viridiplantae</taxon>
        <taxon>Streptophyta</taxon>
        <taxon>Embryophyta</taxon>
        <taxon>Tracheophyta</taxon>
        <taxon>Spermatophyta</taxon>
        <taxon>Magnoliopsida</taxon>
        <taxon>Ranunculales</taxon>
        <taxon>Ranunculaceae</taxon>
        <taxon>Coptidoideae</taxon>
        <taxon>Coptis</taxon>
    </lineage>
</organism>
<comment type="subcellular location">
    <subcellularLocation>
        <location evidence="1">Nucleus</location>
    </subcellularLocation>
</comment>
<name>A0A835IKY2_9MAGN</name>
<keyword evidence="4" id="KW-0539">Nucleus</keyword>
<feature type="compositionally biased region" description="Basic residues" evidence="5">
    <location>
        <begin position="1260"/>
        <end position="1269"/>
    </location>
</feature>
<feature type="region of interest" description="Disordered" evidence="5">
    <location>
        <begin position="1101"/>
        <end position="1120"/>
    </location>
</feature>
<evidence type="ECO:0000256" key="2">
    <source>
        <dbReference type="ARBA" id="ARBA00007459"/>
    </source>
</evidence>
<feature type="compositionally biased region" description="Basic and acidic residues" evidence="5">
    <location>
        <begin position="511"/>
        <end position="543"/>
    </location>
</feature>
<evidence type="ECO:0000256" key="3">
    <source>
        <dbReference type="ARBA" id="ARBA00022664"/>
    </source>
</evidence>
<dbReference type="PANTHER" id="PTHR36884:SF4">
    <property type="entry name" value="FIP1[III]-LIKE PROTEIN"/>
    <property type="match status" value="1"/>
</dbReference>
<keyword evidence="3" id="KW-0507">mRNA processing</keyword>